<organism evidence="3 4">
    <name type="scientific">Streptomyces smaragdinus</name>
    <dbReference type="NCBI Taxonomy" id="2585196"/>
    <lineage>
        <taxon>Bacteria</taxon>
        <taxon>Bacillati</taxon>
        <taxon>Actinomycetota</taxon>
        <taxon>Actinomycetes</taxon>
        <taxon>Kitasatosporales</taxon>
        <taxon>Streptomycetaceae</taxon>
        <taxon>Streptomyces</taxon>
    </lineage>
</organism>
<evidence type="ECO:0000259" key="2">
    <source>
        <dbReference type="Pfam" id="PF21768"/>
    </source>
</evidence>
<dbReference type="RefSeq" id="WP_323377106.1">
    <property type="nucleotide sequence ID" value="NZ_WEGJ01000002.1"/>
</dbReference>
<dbReference type="InterPro" id="IPR029058">
    <property type="entry name" value="AB_hydrolase_fold"/>
</dbReference>
<dbReference type="SUPFAM" id="SSF53474">
    <property type="entry name" value="alpha/beta-Hydrolases"/>
    <property type="match status" value="1"/>
</dbReference>
<accession>A0A7K0CC34</accession>
<dbReference type="InterPro" id="IPR040664">
    <property type="entry name" value="AFL_C"/>
</dbReference>
<proteinExistence type="predicted"/>
<dbReference type="InterPro" id="IPR049036">
    <property type="entry name" value="AF_1763-like_C"/>
</dbReference>
<dbReference type="Pfam" id="PF21768">
    <property type="entry name" value="AF_1763-like_C"/>
    <property type="match status" value="1"/>
</dbReference>
<dbReference type="Gene3D" id="3.40.50.1820">
    <property type="entry name" value="alpha/beta hydrolase"/>
    <property type="match status" value="1"/>
</dbReference>
<keyword evidence="4" id="KW-1185">Reference proteome</keyword>
<dbReference type="EMBL" id="WEGJ01000002">
    <property type="protein sequence ID" value="MQY10963.1"/>
    <property type="molecule type" value="Genomic_DNA"/>
</dbReference>
<dbReference type="Pfam" id="PF18067">
    <property type="entry name" value="Lipase_C"/>
    <property type="match status" value="1"/>
</dbReference>
<dbReference type="GO" id="GO:0016042">
    <property type="term" value="P:lipid catabolic process"/>
    <property type="evidence" value="ECO:0007669"/>
    <property type="project" value="InterPro"/>
</dbReference>
<evidence type="ECO:0000313" key="3">
    <source>
        <dbReference type="EMBL" id="MQY10963.1"/>
    </source>
</evidence>
<evidence type="ECO:0000259" key="1">
    <source>
        <dbReference type="Pfam" id="PF18067"/>
    </source>
</evidence>
<name>A0A7K0CC34_9ACTN</name>
<protein>
    <submittedName>
        <fullName evidence="3">Uncharacterized protein</fullName>
    </submittedName>
</protein>
<dbReference type="Proteomes" id="UP000466345">
    <property type="component" value="Unassembled WGS sequence"/>
</dbReference>
<reference evidence="3 4" key="1">
    <citation type="submission" date="2019-10" db="EMBL/GenBank/DDBJ databases">
        <title>Streptomyces smaragdinus sp. nov. and Streptomyces fabii sp. nov., isolated from the gut of fungus growing-termite Macrotermes natalensis.</title>
        <authorList>
            <person name="Schwitalla J."/>
            <person name="Benndorf R."/>
            <person name="Martin K."/>
            <person name="De Beer W."/>
            <person name="Kaster A.-K."/>
            <person name="Vollmers J."/>
            <person name="Poulsen M."/>
            <person name="Beemelmanns C."/>
        </authorList>
    </citation>
    <scope>NUCLEOTIDE SEQUENCE [LARGE SCALE GENOMIC DNA]</scope>
    <source>
        <strain evidence="3 4">RB5</strain>
    </source>
</reference>
<feature type="domain" description="AF-1763-like C-terminal" evidence="2">
    <location>
        <begin position="321"/>
        <end position="434"/>
    </location>
</feature>
<dbReference type="Gene3D" id="2.60.40.2200">
    <property type="match status" value="1"/>
</dbReference>
<dbReference type="AlphaFoldDB" id="A0A7K0CC34"/>
<dbReference type="Pfam" id="PF01674">
    <property type="entry name" value="Lipase_2"/>
    <property type="match status" value="1"/>
</dbReference>
<feature type="domain" description="AFL C-terminal" evidence="1">
    <location>
        <begin position="207"/>
        <end position="301"/>
    </location>
</feature>
<dbReference type="Gene3D" id="2.60.40.2190">
    <property type="match status" value="1"/>
</dbReference>
<dbReference type="GO" id="GO:0016787">
    <property type="term" value="F:hydrolase activity"/>
    <property type="evidence" value="ECO:0007669"/>
    <property type="project" value="InterPro"/>
</dbReference>
<sequence length="435" mass="47022">MVKRIVTLLLVVLLGAAVLPGSGAYGKDRGGGPRPVIFVHGYSGSGAQFATQAKRLTANGYPADRIETHEYDSQFLHTTEADVYAALDGRITRLLQRTGADRVDLLAHSLGTRLMQTYLRSSPERAARVAHYVNLDGSTSADQPGGVPTLAVWGEGDPARTVGGARNVHFPDQSHTQTVTSPQTFTEFYGFFTGKAPRTTEIKPQPRVTLAGRAQLFPSNEGAAGARLEIFRVDPRTGRRLGHHPVAAYDIGADGSWGPFRGSGTAHYEFALIWNEEQTHHLYLPPSRRSDHLIRLLTSHPGEGVSALVETSDRHTALSITRNKEWWGDQGEAGDSLRVDGQEIVNAADAPRTKRTIGIFAQDAGSDGVTDLTAPLPAFHALPFLTGVDLYLPAAPGRSHTLTALPRATDGRPDTLNVPAWPSSTDRVSVQFDDY</sequence>
<comment type="caution">
    <text evidence="3">The sequence shown here is derived from an EMBL/GenBank/DDBJ whole genome shotgun (WGS) entry which is preliminary data.</text>
</comment>
<gene>
    <name evidence="3" type="ORF">SRB5_10770</name>
</gene>
<evidence type="ECO:0000313" key="4">
    <source>
        <dbReference type="Proteomes" id="UP000466345"/>
    </source>
</evidence>
<dbReference type="InterPro" id="IPR002918">
    <property type="entry name" value="Lipase_EstA/Esterase_EstB"/>
</dbReference>